<dbReference type="Pfam" id="PF00004">
    <property type="entry name" value="AAA"/>
    <property type="match status" value="1"/>
</dbReference>
<evidence type="ECO:0000313" key="4">
    <source>
        <dbReference type="EMBL" id="MUZ73315.1"/>
    </source>
</evidence>
<dbReference type="GO" id="GO:0004176">
    <property type="term" value="F:ATP-dependent peptidase activity"/>
    <property type="evidence" value="ECO:0007669"/>
    <property type="project" value="InterPro"/>
</dbReference>
<accession>A0A6L6VEG4</accession>
<comment type="similarity">
    <text evidence="1">Belongs to the AAA ATPase family.</text>
</comment>
<evidence type="ECO:0000259" key="3">
    <source>
        <dbReference type="SMART" id="SM00382"/>
    </source>
</evidence>
<dbReference type="CDD" id="cd19481">
    <property type="entry name" value="RecA-like_protease"/>
    <property type="match status" value="1"/>
</dbReference>
<dbReference type="GO" id="GO:0004222">
    <property type="term" value="F:metalloendopeptidase activity"/>
    <property type="evidence" value="ECO:0007669"/>
    <property type="project" value="InterPro"/>
</dbReference>
<gene>
    <name evidence="4" type="ORF">GOZ90_11545</name>
</gene>
<reference evidence="4 5" key="1">
    <citation type="submission" date="2019-12" db="EMBL/GenBank/DDBJ databases">
        <title>Whole-genome sequencing of Allorhizobium vitis.</title>
        <authorList>
            <person name="Gan H.M."/>
            <person name="Szegedi E."/>
            <person name="Burr T."/>
            <person name="Savka M.A."/>
        </authorList>
    </citation>
    <scope>NUCLEOTIDE SEQUENCE [LARGE SCALE GENOMIC DNA]</scope>
    <source>
        <strain evidence="4 5">CG516</strain>
    </source>
</reference>
<sequence>MSFIKKNISVTKSVRDYALFCTFKHALRRHPVFASGRAGLVLLNAPEGYSPKDYSNAILAELYPDDDFRRSDTGFMYICLNDKPSKAMGDYDDDCQNKARAVIVVEHGATVPQEVILGADIIVDILPIGPREFRAACHVVLGMTVSQEQADRILQHPHDYIWAALRRGRPVCEVIRRLSEVIVQQDLTETKKPERDVPALSEMHGYGDAKEWGVSLARDIDDWQNGRITWDDIDRGIVLSGPPGVGKSIFAKAVAKECDVKLIATSLGRWQARGHLGDLLRAMRADFAAAKDAAPAILFIDEIDSIGDREKFTHDNKDYSVQVVNGFLECLDGLDSREGVVVIAATNNIARIDPAVLRAGRLDRHVEIPLPDGQARLAILHQHIDGIISIDRLAPLRAATVGMTGADLAKVARDARRLARREKRMLTADDLRAALPEVVSIDGEYRRSIAVHEAGHTIVGNELKHGTYLGTRIVEQVVMNGADQKGGAAYFDLPRVSRRDRDFYHGQITVMLAGLAAEQVVLGSTSDGAGCGSNSDLAMATRVATITETMFGMGASFRHSPATSDEELEKLRAGDRELAFRVDCKLAAQFARAKEILESNRLLLDAVADALVKNGMLTPKQYEELAQQHQLDQMKQADGVSDLETDTYEARKSLRQDSLSGAA</sequence>
<dbReference type="GO" id="GO:0030163">
    <property type="term" value="P:protein catabolic process"/>
    <property type="evidence" value="ECO:0007669"/>
    <property type="project" value="TreeGrafter"/>
</dbReference>
<dbReference type="Proteomes" id="UP000477951">
    <property type="component" value="Unassembled WGS sequence"/>
</dbReference>
<dbReference type="Pfam" id="PF01434">
    <property type="entry name" value="Peptidase_M41"/>
    <property type="match status" value="1"/>
</dbReference>
<organism evidence="4 5">
    <name type="scientific">Agrobacterium vitis</name>
    <name type="common">Rhizobium vitis</name>
    <dbReference type="NCBI Taxonomy" id="373"/>
    <lineage>
        <taxon>Bacteria</taxon>
        <taxon>Pseudomonadati</taxon>
        <taxon>Pseudomonadota</taxon>
        <taxon>Alphaproteobacteria</taxon>
        <taxon>Hyphomicrobiales</taxon>
        <taxon>Rhizobiaceae</taxon>
        <taxon>Rhizobium/Agrobacterium group</taxon>
        <taxon>Agrobacterium</taxon>
    </lineage>
</organism>
<dbReference type="GO" id="GO:0006508">
    <property type="term" value="P:proteolysis"/>
    <property type="evidence" value="ECO:0007669"/>
    <property type="project" value="InterPro"/>
</dbReference>
<dbReference type="GO" id="GO:0005524">
    <property type="term" value="F:ATP binding"/>
    <property type="evidence" value="ECO:0007669"/>
    <property type="project" value="UniProtKB-KW"/>
</dbReference>
<dbReference type="InterPro" id="IPR000642">
    <property type="entry name" value="Peptidase_M41"/>
</dbReference>
<keyword evidence="1" id="KW-0067">ATP-binding</keyword>
<dbReference type="InterPro" id="IPR037219">
    <property type="entry name" value="Peptidase_M41-like"/>
</dbReference>
<dbReference type="Gene3D" id="1.10.8.60">
    <property type="match status" value="1"/>
</dbReference>
<dbReference type="Gene3D" id="3.40.50.300">
    <property type="entry name" value="P-loop containing nucleotide triphosphate hydrolases"/>
    <property type="match status" value="1"/>
</dbReference>
<protein>
    <submittedName>
        <fullName evidence="4">AAA family ATPase</fullName>
    </submittedName>
</protein>
<dbReference type="EMBL" id="WPHR01000007">
    <property type="protein sequence ID" value="MUZ73315.1"/>
    <property type="molecule type" value="Genomic_DNA"/>
</dbReference>
<evidence type="ECO:0000256" key="1">
    <source>
        <dbReference type="RuleBase" id="RU003651"/>
    </source>
</evidence>
<dbReference type="AlphaFoldDB" id="A0A6L6VEG4"/>
<dbReference type="InterPro" id="IPR003960">
    <property type="entry name" value="ATPase_AAA_CS"/>
</dbReference>
<dbReference type="InterPro" id="IPR003959">
    <property type="entry name" value="ATPase_AAA_core"/>
</dbReference>
<dbReference type="RefSeq" id="WP_156614752.1">
    <property type="nucleotide sequence ID" value="NZ_WPHR01000007.1"/>
</dbReference>
<comment type="caution">
    <text evidence="4">The sequence shown here is derived from an EMBL/GenBank/DDBJ whole genome shotgun (WGS) entry which is preliminary data.</text>
</comment>
<dbReference type="PROSITE" id="PS00674">
    <property type="entry name" value="AAA"/>
    <property type="match status" value="1"/>
</dbReference>
<dbReference type="GO" id="GO:0005886">
    <property type="term" value="C:plasma membrane"/>
    <property type="evidence" value="ECO:0007669"/>
    <property type="project" value="TreeGrafter"/>
</dbReference>
<proteinExistence type="inferred from homology"/>
<dbReference type="PANTHER" id="PTHR23076:SF97">
    <property type="entry name" value="ATP-DEPENDENT ZINC METALLOPROTEASE YME1L1"/>
    <property type="match status" value="1"/>
</dbReference>
<dbReference type="InterPro" id="IPR003593">
    <property type="entry name" value="AAA+_ATPase"/>
</dbReference>
<dbReference type="Gene3D" id="1.20.58.760">
    <property type="entry name" value="Peptidase M41"/>
    <property type="match status" value="1"/>
</dbReference>
<dbReference type="SMART" id="SM00382">
    <property type="entry name" value="AAA"/>
    <property type="match status" value="1"/>
</dbReference>
<feature type="region of interest" description="Disordered" evidence="2">
    <location>
        <begin position="630"/>
        <end position="663"/>
    </location>
</feature>
<dbReference type="InterPro" id="IPR027417">
    <property type="entry name" value="P-loop_NTPase"/>
</dbReference>
<dbReference type="SUPFAM" id="SSF52540">
    <property type="entry name" value="P-loop containing nucleoside triphosphate hydrolases"/>
    <property type="match status" value="1"/>
</dbReference>
<name>A0A6L6VEG4_AGRVI</name>
<keyword evidence="1" id="KW-0547">Nucleotide-binding</keyword>
<feature type="domain" description="AAA+ ATPase" evidence="3">
    <location>
        <begin position="233"/>
        <end position="372"/>
    </location>
</feature>
<dbReference type="PANTHER" id="PTHR23076">
    <property type="entry name" value="METALLOPROTEASE M41 FTSH"/>
    <property type="match status" value="1"/>
</dbReference>
<evidence type="ECO:0000313" key="5">
    <source>
        <dbReference type="Proteomes" id="UP000477951"/>
    </source>
</evidence>
<evidence type="ECO:0000256" key="2">
    <source>
        <dbReference type="SAM" id="MobiDB-lite"/>
    </source>
</evidence>
<dbReference type="GO" id="GO:0016887">
    <property type="term" value="F:ATP hydrolysis activity"/>
    <property type="evidence" value="ECO:0007669"/>
    <property type="project" value="InterPro"/>
</dbReference>
<dbReference type="SUPFAM" id="SSF140990">
    <property type="entry name" value="FtsH protease domain-like"/>
    <property type="match status" value="1"/>
</dbReference>